<protein>
    <recommendedName>
        <fullName evidence="7">Palmitoyltransferase</fullName>
        <ecNumber evidence="7">2.3.1.225</ecNumber>
    </recommendedName>
</protein>
<gene>
    <name evidence="9" type="primary">Dana\GF24551</name>
    <name evidence="9" type="synonym">dana_GLEANR_9266</name>
    <name evidence="9" type="ORF">GF24551</name>
</gene>
<evidence type="ECO:0000256" key="1">
    <source>
        <dbReference type="ARBA" id="ARBA00004141"/>
    </source>
</evidence>
<sequence length="256" mass="29662">MSTSQQNKTRYSDILSILTTLVVTSFFFTYDVYYIVPTILDPLGQRIMTVVSIWIVYNIVANTWACYMIKNTMDTLPQDLQQPTKEEAHLWHHCDICDMLVPPRAWHCKICNCCMLKRDHHCNFTGSCIGHNNHRYFLWLTFFMSLGTGMVLVFNAIDVLRHYRTNTFAELKKTVIFAINLVSFLVPAINFFIQLAAVIKNSTNFDKSGKDYSLGFWKNVQMVLGKRSFWTLISPTIDSPLAHHGSQWEVKEVKEN</sequence>
<accession>B3M467</accession>
<dbReference type="InterPro" id="IPR001594">
    <property type="entry name" value="Palmitoyltrfase_DHHC"/>
</dbReference>
<reference evidence="9 10" key="1">
    <citation type="journal article" date="2007" name="Nature">
        <title>Evolution of genes and genomes on the Drosophila phylogeny.</title>
        <authorList>
            <consortium name="Drosophila 12 Genomes Consortium"/>
            <person name="Clark A.G."/>
            <person name="Eisen M.B."/>
            <person name="Smith D.R."/>
            <person name="Bergman C.M."/>
            <person name="Oliver B."/>
            <person name="Markow T.A."/>
            <person name="Kaufman T.C."/>
            <person name="Kellis M."/>
            <person name="Gelbart W."/>
            <person name="Iyer V.N."/>
            <person name="Pollard D.A."/>
            <person name="Sackton T.B."/>
            <person name="Larracuente A.M."/>
            <person name="Singh N.D."/>
            <person name="Abad J.P."/>
            <person name="Abt D.N."/>
            <person name="Adryan B."/>
            <person name="Aguade M."/>
            <person name="Akashi H."/>
            <person name="Anderson W.W."/>
            <person name="Aquadro C.F."/>
            <person name="Ardell D.H."/>
            <person name="Arguello R."/>
            <person name="Artieri C.G."/>
            <person name="Barbash D.A."/>
            <person name="Barker D."/>
            <person name="Barsanti P."/>
            <person name="Batterham P."/>
            <person name="Batzoglou S."/>
            <person name="Begun D."/>
            <person name="Bhutkar A."/>
            <person name="Blanco E."/>
            <person name="Bosak S.A."/>
            <person name="Bradley R.K."/>
            <person name="Brand A.D."/>
            <person name="Brent M.R."/>
            <person name="Brooks A.N."/>
            <person name="Brown R.H."/>
            <person name="Butlin R.K."/>
            <person name="Caggese C."/>
            <person name="Calvi B.R."/>
            <person name="Bernardo de Carvalho A."/>
            <person name="Caspi A."/>
            <person name="Castrezana S."/>
            <person name="Celniker S.E."/>
            <person name="Chang J.L."/>
            <person name="Chapple C."/>
            <person name="Chatterji S."/>
            <person name="Chinwalla A."/>
            <person name="Civetta A."/>
            <person name="Clifton S.W."/>
            <person name="Comeron J.M."/>
            <person name="Costello J.C."/>
            <person name="Coyne J.A."/>
            <person name="Daub J."/>
            <person name="David R.G."/>
            <person name="Delcher A.L."/>
            <person name="Delehaunty K."/>
            <person name="Do C.B."/>
            <person name="Ebling H."/>
            <person name="Edwards K."/>
            <person name="Eickbush T."/>
            <person name="Evans J.D."/>
            <person name="Filipski A."/>
            <person name="Findeiss S."/>
            <person name="Freyhult E."/>
            <person name="Fulton L."/>
            <person name="Fulton R."/>
            <person name="Garcia A.C."/>
            <person name="Gardiner A."/>
            <person name="Garfield D.A."/>
            <person name="Garvin B.E."/>
            <person name="Gibson G."/>
            <person name="Gilbert D."/>
            <person name="Gnerre S."/>
            <person name="Godfrey J."/>
            <person name="Good R."/>
            <person name="Gotea V."/>
            <person name="Gravely B."/>
            <person name="Greenberg A.J."/>
            <person name="Griffiths-Jones S."/>
            <person name="Gross S."/>
            <person name="Guigo R."/>
            <person name="Gustafson E.A."/>
            <person name="Haerty W."/>
            <person name="Hahn M.W."/>
            <person name="Halligan D.L."/>
            <person name="Halpern A.L."/>
            <person name="Halter G.M."/>
            <person name="Han M.V."/>
            <person name="Heger A."/>
            <person name="Hillier L."/>
            <person name="Hinrichs A.S."/>
            <person name="Holmes I."/>
            <person name="Hoskins R.A."/>
            <person name="Hubisz M.J."/>
            <person name="Hultmark D."/>
            <person name="Huntley M.A."/>
            <person name="Jaffe D.B."/>
            <person name="Jagadeeshan S."/>
            <person name="Jeck W.R."/>
            <person name="Johnson J."/>
            <person name="Jones C.D."/>
            <person name="Jordan W.C."/>
            <person name="Karpen G.H."/>
            <person name="Kataoka E."/>
            <person name="Keightley P.D."/>
            <person name="Kheradpour P."/>
            <person name="Kirkness E.F."/>
            <person name="Koerich L.B."/>
            <person name="Kristiansen K."/>
            <person name="Kudrna D."/>
            <person name="Kulathinal R.J."/>
            <person name="Kumar S."/>
            <person name="Kwok R."/>
            <person name="Lander E."/>
            <person name="Langley C.H."/>
            <person name="Lapoint R."/>
            <person name="Lazzaro B.P."/>
            <person name="Lee S.J."/>
            <person name="Levesque L."/>
            <person name="Li R."/>
            <person name="Lin C.F."/>
            <person name="Lin M.F."/>
            <person name="Lindblad-Toh K."/>
            <person name="Llopart A."/>
            <person name="Long M."/>
            <person name="Low L."/>
            <person name="Lozovsky E."/>
            <person name="Lu J."/>
            <person name="Luo M."/>
            <person name="Machado C.A."/>
            <person name="Makalowski W."/>
            <person name="Marzo M."/>
            <person name="Matsuda M."/>
            <person name="Matzkin L."/>
            <person name="McAllister B."/>
            <person name="McBride C.S."/>
            <person name="McKernan B."/>
            <person name="McKernan K."/>
            <person name="Mendez-Lago M."/>
            <person name="Minx P."/>
            <person name="Mollenhauer M.U."/>
            <person name="Montooth K."/>
            <person name="Mount S.M."/>
            <person name="Mu X."/>
            <person name="Myers E."/>
            <person name="Negre B."/>
            <person name="Newfeld S."/>
            <person name="Nielsen R."/>
            <person name="Noor M.A."/>
            <person name="O'Grady P."/>
            <person name="Pachter L."/>
            <person name="Papaceit M."/>
            <person name="Parisi M.J."/>
            <person name="Parisi M."/>
            <person name="Parts L."/>
            <person name="Pedersen J.S."/>
            <person name="Pesole G."/>
            <person name="Phillippy A.M."/>
            <person name="Ponting C.P."/>
            <person name="Pop M."/>
            <person name="Porcelli D."/>
            <person name="Powell J.R."/>
            <person name="Prohaska S."/>
            <person name="Pruitt K."/>
            <person name="Puig M."/>
            <person name="Quesneville H."/>
            <person name="Ram K.R."/>
            <person name="Rand D."/>
            <person name="Rasmussen M.D."/>
            <person name="Reed L.K."/>
            <person name="Reenan R."/>
            <person name="Reily A."/>
            <person name="Remington K.A."/>
            <person name="Rieger T.T."/>
            <person name="Ritchie M.G."/>
            <person name="Robin C."/>
            <person name="Rogers Y.H."/>
            <person name="Rohde C."/>
            <person name="Rozas J."/>
            <person name="Rubenfield M.J."/>
            <person name="Ruiz A."/>
            <person name="Russo S."/>
            <person name="Salzberg S.L."/>
            <person name="Sanchez-Gracia A."/>
            <person name="Saranga D.J."/>
            <person name="Sato H."/>
            <person name="Schaeffer S.W."/>
            <person name="Schatz M.C."/>
            <person name="Schlenke T."/>
            <person name="Schwartz R."/>
            <person name="Segarra C."/>
            <person name="Singh R.S."/>
            <person name="Sirot L."/>
            <person name="Sirota M."/>
            <person name="Sisneros N.B."/>
            <person name="Smith C.D."/>
            <person name="Smith T.F."/>
            <person name="Spieth J."/>
            <person name="Stage D.E."/>
            <person name="Stark A."/>
            <person name="Stephan W."/>
            <person name="Strausberg R.L."/>
            <person name="Strempel S."/>
            <person name="Sturgill D."/>
            <person name="Sutton G."/>
            <person name="Sutton G.G."/>
            <person name="Tao W."/>
            <person name="Teichmann S."/>
            <person name="Tobari Y.N."/>
            <person name="Tomimura Y."/>
            <person name="Tsolas J.M."/>
            <person name="Valente V.L."/>
            <person name="Venter E."/>
            <person name="Venter J.C."/>
            <person name="Vicario S."/>
            <person name="Vieira F.G."/>
            <person name="Vilella A.J."/>
            <person name="Villasante A."/>
            <person name="Walenz B."/>
            <person name="Wang J."/>
            <person name="Wasserman M."/>
            <person name="Watts T."/>
            <person name="Wilson D."/>
            <person name="Wilson R.K."/>
            <person name="Wing R.A."/>
            <person name="Wolfner M.F."/>
            <person name="Wong A."/>
            <person name="Wong G.K."/>
            <person name="Wu C.I."/>
            <person name="Wu G."/>
            <person name="Yamamoto D."/>
            <person name="Yang H.P."/>
            <person name="Yang S.P."/>
            <person name="Yorke J.A."/>
            <person name="Yoshida K."/>
            <person name="Zdobnov E."/>
            <person name="Zhang P."/>
            <person name="Zhang Y."/>
            <person name="Zimin A.V."/>
            <person name="Baldwin J."/>
            <person name="Abdouelleil A."/>
            <person name="Abdulkadir J."/>
            <person name="Abebe A."/>
            <person name="Abera B."/>
            <person name="Abreu J."/>
            <person name="Acer S.C."/>
            <person name="Aftuck L."/>
            <person name="Alexander A."/>
            <person name="An P."/>
            <person name="Anderson E."/>
            <person name="Anderson S."/>
            <person name="Arachi H."/>
            <person name="Azer M."/>
            <person name="Bachantsang P."/>
            <person name="Barry A."/>
            <person name="Bayul T."/>
            <person name="Berlin A."/>
            <person name="Bessette D."/>
            <person name="Bloom T."/>
            <person name="Blye J."/>
            <person name="Boguslavskiy L."/>
            <person name="Bonnet C."/>
            <person name="Boukhgalter B."/>
            <person name="Bourzgui I."/>
            <person name="Brown A."/>
            <person name="Cahill P."/>
            <person name="Channer S."/>
            <person name="Cheshatsang Y."/>
            <person name="Chuda L."/>
            <person name="Citroen M."/>
            <person name="Collymore A."/>
            <person name="Cooke P."/>
            <person name="Costello M."/>
            <person name="D'Aco K."/>
            <person name="Daza R."/>
            <person name="De Haan G."/>
            <person name="DeGray S."/>
            <person name="DeMaso C."/>
            <person name="Dhargay N."/>
            <person name="Dooley K."/>
            <person name="Dooley E."/>
            <person name="Doricent M."/>
            <person name="Dorje P."/>
            <person name="Dorjee K."/>
            <person name="Dupes A."/>
            <person name="Elong R."/>
            <person name="Falk J."/>
            <person name="Farina A."/>
            <person name="Faro S."/>
            <person name="Ferguson D."/>
            <person name="Fisher S."/>
            <person name="Foley C.D."/>
            <person name="Franke A."/>
            <person name="Friedrich D."/>
            <person name="Gadbois L."/>
            <person name="Gearin G."/>
            <person name="Gearin C.R."/>
            <person name="Giannoukos G."/>
            <person name="Goode T."/>
            <person name="Graham J."/>
            <person name="Grandbois E."/>
            <person name="Grewal S."/>
            <person name="Gyaltsen K."/>
            <person name="Hafez N."/>
            <person name="Hagos B."/>
            <person name="Hall J."/>
            <person name="Henson C."/>
            <person name="Hollinger A."/>
            <person name="Honan T."/>
            <person name="Huard M.D."/>
            <person name="Hughes L."/>
            <person name="Hurhula B."/>
            <person name="Husby M.E."/>
            <person name="Kamat A."/>
            <person name="Kanga B."/>
            <person name="Kashin S."/>
            <person name="Khazanovich D."/>
            <person name="Kisner P."/>
            <person name="Lance K."/>
            <person name="Lara M."/>
            <person name="Lee W."/>
            <person name="Lennon N."/>
            <person name="Letendre F."/>
            <person name="LeVine R."/>
            <person name="Lipovsky A."/>
            <person name="Liu X."/>
            <person name="Liu J."/>
            <person name="Liu S."/>
            <person name="Lokyitsang T."/>
            <person name="Lokyitsang Y."/>
            <person name="Lubonja R."/>
            <person name="Lui A."/>
            <person name="MacDonald P."/>
            <person name="Magnisalis V."/>
            <person name="Maru K."/>
            <person name="Matthews C."/>
            <person name="McCusker W."/>
            <person name="McDonough S."/>
            <person name="Mehta T."/>
            <person name="Meldrim J."/>
            <person name="Meneus L."/>
            <person name="Mihai O."/>
            <person name="Mihalev A."/>
            <person name="Mihova T."/>
            <person name="Mittelman R."/>
            <person name="Mlenga V."/>
            <person name="Montmayeur A."/>
            <person name="Mulrain L."/>
            <person name="Navidi A."/>
            <person name="Naylor J."/>
            <person name="Negash T."/>
            <person name="Nguyen T."/>
            <person name="Nguyen N."/>
            <person name="Nicol R."/>
            <person name="Norbu C."/>
            <person name="Norbu N."/>
            <person name="Novod N."/>
            <person name="O'Neill B."/>
            <person name="Osman S."/>
            <person name="Markiewicz E."/>
            <person name="Oyono O.L."/>
            <person name="Patti C."/>
            <person name="Phunkhang P."/>
            <person name="Pierre F."/>
            <person name="Priest M."/>
            <person name="Raghuraman S."/>
            <person name="Rege F."/>
            <person name="Reyes R."/>
            <person name="Rise C."/>
            <person name="Rogov P."/>
            <person name="Ross K."/>
            <person name="Ryan E."/>
            <person name="Settipalli S."/>
            <person name="Shea T."/>
            <person name="Sherpa N."/>
            <person name="Shi L."/>
            <person name="Shih D."/>
            <person name="Sparrow T."/>
            <person name="Spaulding J."/>
            <person name="Stalker J."/>
            <person name="Stange-Thomann N."/>
            <person name="Stavropoulos S."/>
            <person name="Stone C."/>
            <person name="Strader C."/>
            <person name="Tesfaye S."/>
            <person name="Thomson T."/>
            <person name="Thoulutsang Y."/>
            <person name="Thoulutsang D."/>
            <person name="Topham K."/>
            <person name="Topping I."/>
            <person name="Tsamla T."/>
            <person name="Vassiliev H."/>
            <person name="Vo A."/>
            <person name="Wangchuk T."/>
            <person name="Wangdi T."/>
            <person name="Weiand M."/>
            <person name="Wilkinson J."/>
            <person name="Wilson A."/>
            <person name="Yadav S."/>
            <person name="Young G."/>
            <person name="Yu Q."/>
            <person name="Zembek L."/>
            <person name="Zhong D."/>
            <person name="Zimmer A."/>
            <person name="Zwirko Z."/>
            <person name="Jaffe D.B."/>
            <person name="Alvarez P."/>
            <person name="Brockman W."/>
            <person name="Butler J."/>
            <person name="Chin C."/>
            <person name="Gnerre S."/>
            <person name="Grabherr M."/>
            <person name="Kleber M."/>
            <person name="Mauceli E."/>
            <person name="MacCallum I."/>
        </authorList>
    </citation>
    <scope>NUCLEOTIDE SEQUENCE [LARGE SCALE GENOMIC DNA]</scope>
    <source>
        <strain evidence="10">Tucson 14024-0371.13</strain>
    </source>
</reference>
<feature type="transmembrane region" description="Helical" evidence="7">
    <location>
        <begin position="136"/>
        <end position="157"/>
    </location>
</feature>
<dbReference type="GO" id="GO:0019706">
    <property type="term" value="F:protein-cysteine S-palmitoyltransferase activity"/>
    <property type="evidence" value="ECO:0007669"/>
    <property type="project" value="UniProtKB-EC"/>
</dbReference>
<dbReference type="InterPro" id="IPR039859">
    <property type="entry name" value="PFA4/ZDH16/20/ERF2-like"/>
</dbReference>
<comment type="domain">
    <text evidence="7">The DHHC domain is required for palmitoyltransferase activity.</text>
</comment>
<comment type="subcellular location">
    <subcellularLocation>
        <location evidence="1">Membrane</location>
        <topology evidence="1">Multi-pass membrane protein</topology>
    </subcellularLocation>
</comment>
<name>B3M467_DROAN</name>
<evidence type="ECO:0000313" key="10">
    <source>
        <dbReference type="Proteomes" id="UP000007801"/>
    </source>
</evidence>
<dbReference type="SMR" id="B3M467"/>
<evidence type="ECO:0000256" key="3">
    <source>
        <dbReference type="ARBA" id="ARBA00022692"/>
    </source>
</evidence>
<dbReference type="eggNOG" id="KOG1311">
    <property type="taxonomic scope" value="Eukaryota"/>
</dbReference>
<evidence type="ECO:0000256" key="4">
    <source>
        <dbReference type="ARBA" id="ARBA00022989"/>
    </source>
</evidence>
<organism evidence="9 10">
    <name type="scientific">Drosophila ananassae</name>
    <name type="common">Fruit fly</name>
    <dbReference type="NCBI Taxonomy" id="7217"/>
    <lineage>
        <taxon>Eukaryota</taxon>
        <taxon>Metazoa</taxon>
        <taxon>Ecdysozoa</taxon>
        <taxon>Arthropoda</taxon>
        <taxon>Hexapoda</taxon>
        <taxon>Insecta</taxon>
        <taxon>Pterygota</taxon>
        <taxon>Neoptera</taxon>
        <taxon>Endopterygota</taxon>
        <taxon>Diptera</taxon>
        <taxon>Brachycera</taxon>
        <taxon>Muscomorpha</taxon>
        <taxon>Ephydroidea</taxon>
        <taxon>Drosophilidae</taxon>
        <taxon>Drosophila</taxon>
        <taxon>Sophophora</taxon>
    </lineage>
</organism>
<dbReference type="OrthoDB" id="302728at2759"/>
<keyword evidence="2 7" id="KW-0808">Transferase</keyword>
<feature type="transmembrane region" description="Helical" evidence="7">
    <location>
        <begin position="12"/>
        <end position="35"/>
    </location>
</feature>
<evidence type="ECO:0000256" key="7">
    <source>
        <dbReference type="RuleBase" id="RU079119"/>
    </source>
</evidence>
<dbReference type="PANTHER" id="PTHR12246">
    <property type="entry name" value="PALMITOYLTRANSFERASE ZDHHC16"/>
    <property type="match status" value="1"/>
</dbReference>
<keyword evidence="10" id="KW-1185">Reference proteome</keyword>
<dbReference type="HOGENOM" id="CLU_027721_5_1_1"/>
<keyword evidence="3 7" id="KW-0812">Transmembrane</keyword>
<evidence type="ECO:0000256" key="2">
    <source>
        <dbReference type="ARBA" id="ARBA00022679"/>
    </source>
</evidence>
<dbReference type="AlphaFoldDB" id="B3M467"/>
<dbReference type="PROSITE" id="PS50216">
    <property type="entry name" value="DHHC"/>
    <property type="match status" value="1"/>
</dbReference>
<dbReference type="Pfam" id="PF01529">
    <property type="entry name" value="DHHC"/>
    <property type="match status" value="1"/>
</dbReference>
<feature type="transmembrane region" description="Helical" evidence="7">
    <location>
        <begin position="177"/>
        <end position="199"/>
    </location>
</feature>
<dbReference type="EMBL" id="CH902618">
    <property type="protein sequence ID" value="EDV39337.2"/>
    <property type="molecule type" value="Genomic_DNA"/>
</dbReference>
<feature type="transmembrane region" description="Helical" evidence="7">
    <location>
        <begin position="47"/>
        <end position="69"/>
    </location>
</feature>
<proteinExistence type="inferred from homology"/>
<dbReference type="FunCoup" id="B3M467">
    <property type="interactions" value="4"/>
</dbReference>
<dbReference type="Proteomes" id="UP000007801">
    <property type="component" value="Unassembled WGS sequence"/>
</dbReference>
<evidence type="ECO:0000259" key="8">
    <source>
        <dbReference type="Pfam" id="PF01529"/>
    </source>
</evidence>
<feature type="domain" description="Palmitoyltransferase DHHC" evidence="8">
    <location>
        <begin position="92"/>
        <end position="207"/>
    </location>
</feature>
<dbReference type="KEGG" id="dan:6507183"/>
<keyword evidence="5 7" id="KW-0472">Membrane</keyword>
<comment type="similarity">
    <text evidence="7">Belongs to the DHHC palmitoyltransferase family.</text>
</comment>
<dbReference type="InParanoid" id="B3M467"/>
<keyword evidence="6 7" id="KW-0012">Acyltransferase</keyword>
<keyword evidence="4 7" id="KW-1133">Transmembrane helix</keyword>
<dbReference type="GO" id="GO:0016020">
    <property type="term" value="C:membrane"/>
    <property type="evidence" value="ECO:0007669"/>
    <property type="project" value="UniProtKB-SubCell"/>
</dbReference>
<evidence type="ECO:0000256" key="6">
    <source>
        <dbReference type="ARBA" id="ARBA00023315"/>
    </source>
</evidence>
<dbReference type="GeneID" id="6507183"/>
<evidence type="ECO:0000256" key="5">
    <source>
        <dbReference type="ARBA" id="ARBA00023136"/>
    </source>
</evidence>
<comment type="catalytic activity">
    <reaction evidence="7">
        <text>L-cysteinyl-[protein] + hexadecanoyl-CoA = S-hexadecanoyl-L-cysteinyl-[protein] + CoA</text>
        <dbReference type="Rhea" id="RHEA:36683"/>
        <dbReference type="Rhea" id="RHEA-COMP:10131"/>
        <dbReference type="Rhea" id="RHEA-COMP:11032"/>
        <dbReference type="ChEBI" id="CHEBI:29950"/>
        <dbReference type="ChEBI" id="CHEBI:57287"/>
        <dbReference type="ChEBI" id="CHEBI:57379"/>
        <dbReference type="ChEBI" id="CHEBI:74151"/>
        <dbReference type="EC" id="2.3.1.225"/>
    </reaction>
</comment>
<dbReference type="STRING" id="7217.B3M467"/>
<evidence type="ECO:0000313" key="9">
    <source>
        <dbReference type="EMBL" id="EDV39337.2"/>
    </source>
</evidence>
<dbReference type="EC" id="2.3.1.225" evidence="7"/>